<proteinExistence type="predicted"/>
<comment type="caution">
    <text evidence="1">The sequence shown here is derived from an EMBL/GenBank/DDBJ whole genome shotgun (WGS) entry which is preliminary data.</text>
</comment>
<sequence length="85" mass="8684">MPSKTLAFPSAAAVFNGDPRLMRCAVTAVGVSVGRAKQDVFSEVAQASAKTAPDMSESLAAALSAFHLMLGACCPPEQLQPCTTG</sequence>
<name>A0ABV7VD47_9PROT</name>
<dbReference type="Proteomes" id="UP001595711">
    <property type="component" value="Unassembled WGS sequence"/>
</dbReference>
<dbReference type="RefSeq" id="WP_379722382.1">
    <property type="nucleotide sequence ID" value="NZ_JBHRYJ010000001.1"/>
</dbReference>
<organism evidence="1 2">
    <name type="scientific">Ferrovibrio xuzhouensis</name>
    <dbReference type="NCBI Taxonomy" id="1576914"/>
    <lineage>
        <taxon>Bacteria</taxon>
        <taxon>Pseudomonadati</taxon>
        <taxon>Pseudomonadota</taxon>
        <taxon>Alphaproteobacteria</taxon>
        <taxon>Rhodospirillales</taxon>
        <taxon>Rhodospirillaceae</taxon>
        <taxon>Ferrovibrio</taxon>
    </lineage>
</organism>
<evidence type="ECO:0000313" key="2">
    <source>
        <dbReference type="Proteomes" id="UP001595711"/>
    </source>
</evidence>
<keyword evidence="2" id="KW-1185">Reference proteome</keyword>
<accession>A0ABV7VD47</accession>
<evidence type="ECO:0000313" key="1">
    <source>
        <dbReference type="EMBL" id="MFC3674857.1"/>
    </source>
</evidence>
<gene>
    <name evidence="1" type="ORF">ACFOOQ_04825</name>
</gene>
<protein>
    <submittedName>
        <fullName evidence="1">Uncharacterized protein</fullName>
    </submittedName>
</protein>
<reference evidence="2" key="1">
    <citation type="journal article" date="2019" name="Int. J. Syst. Evol. Microbiol.">
        <title>The Global Catalogue of Microorganisms (GCM) 10K type strain sequencing project: providing services to taxonomists for standard genome sequencing and annotation.</title>
        <authorList>
            <consortium name="The Broad Institute Genomics Platform"/>
            <consortium name="The Broad Institute Genome Sequencing Center for Infectious Disease"/>
            <person name="Wu L."/>
            <person name="Ma J."/>
        </authorList>
    </citation>
    <scope>NUCLEOTIDE SEQUENCE [LARGE SCALE GENOMIC DNA]</scope>
    <source>
        <strain evidence="2">KCTC 42182</strain>
    </source>
</reference>
<dbReference type="EMBL" id="JBHRYJ010000001">
    <property type="protein sequence ID" value="MFC3674857.1"/>
    <property type="molecule type" value="Genomic_DNA"/>
</dbReference>